<reference evidence="2" key="2">
    <citation type="submission" date="2021-04" db="EMBL/GenBank/DDBJ databases">
        <title>Saccharothrix algeriensis WGS.</title>
        <authorList>
            <person name="Stuskova K."/>
            <person name="Hakalova E."/>
            <person name="Tebbal A.B."/>
            <person name="Eichmeier A."/>
        </authorList>
    </citation>
    <scope>NUCLEOTIDE SEQUENCE</scope>
    <source>
        <strain evidence="2">NRRL B-24137</strain>
    </source>
</reference>
<evidence type="ECO:0000313" key="4">
    <source>
        <dbReference type="Proteomes" id="UP001195724"/>
    </source>
</evidence>
<keyword evidence="4" id="KW-1185">Reference proteome</keyword>
<dbReference type="RefSeq" id="WP_204845416.1">
    <property type="nucleotide sequence ID" value="NZ_JAFBCL010000001.1"/>
</dbReference>
<evidence type="ECO:0000313" key="2">
    <source>
        <dbReference type="EMBL" id="QTR03094.1"/>
    </source>
</evidence>
<protein>
    <submittedName>
        <fullName evidence="2">Cholesterol esterase</fullName>
    </submittedName>
</protein>
<dbReference type="PROSITE" id="PS51318">
    <property type="entry name" value="TAT"/>
    <property type="match status" value="1"/>
</dbReference>
<dbReference type="Proteomes" id="UP000671828">
    <property type="component" value="Chromosome"/>
</dbReference>
<name>A0A8T8HZB7_9PSEU</name>
<dbReference type="AlphaFoldDB" id="A0A8T8HZB7"/>
<evidence type="ECO:0000313" key="3">
    <source>
        <dbReference type="Proteomes" id="UP000671828"/>
    </source>
</evidence>
<proteinExistence type="predicted"/>
<evidence type="ECO:0000313" key="1">
    <source>
        <dbReference type="EMBL" id="MBM7814819.1"/>
    </source>
</evidence>
<dbReference type="InterPro" id="IPR006311">
    <property type="entry name" value="TAT_signal"/>
</dbReference>
<dbReference type="Pfam" id="PF19741">
    <property type="entry name" value="DUF6230"/>
    <property type="match status" value="1"/>
</dbReference>
<dbReference type="EMBL" id="JAFBCL010000001">
    <property type="protein sequence ID" value="MBM7814819.1"/>
    <property type="molecule type" value="Genomic_DNA"/>
</dbReference>
<dbReference type="InterPro" id="IPR046198">
    <property type="entry name" value="DUF6230"/>
</dbReference>
<reference evidence="1 4" key="1">
    <citation type="submission" date="2021-01" db="EMBL/GenBank/DDBJ databases">
        <title>Sequencing the genomes of 1000 actinobacteria strains.</title>
        <authorList>
            <person name="Klenk H.-P."/>
        </authorList>
    </citation>
    <scope>NUCLEOTIDE SEQUENCE [LARGE SCALE GENOMIC DNA]</scope>
    <source>
        <strain evidence="1 4">DSM 44581</strain>
    </source>
</reference>
<dbReference type="Proteomes" id="UP001195724">
    <property type="component" value="Unassembled WGS sequence"/>
</dbReference>
<sequence>MPQSRRRGRTRRGVFAGVLAAGLAVAGLLLVALSQGALAASFAVSGTSFKISADRLEGTGFVQFGGADGGPEGSHPVATSAFRTVVIDNFCQSVTLRSLPVVGDVTLRIASPGEEGMVANDIVLGVERLSGDLTLVNPQIGVDAGQVSKGPPGVVGLPGGFAQQADAATIVGMRQTAWSATAYTLRLKNSLLTLHDGGGECY</sequence>
<organism evidence="2 3">
    <name type="scientific">Saccharothrix algeriensis</name>
    <dbReference type="NCBI Taxonomy" id="173560"/>
    <lineage>
        <taxon>Bacteria</taxon>
        <taxon>Bacillati</taxon>
        <taxon>Actinomycetota</taxon>
        <taxon>Actinomycetes</taxon>
        <taxon>Pseudonocardiales</taxon>
        <taxon>Pseudonocardiaceae</taxon>
        <taxon>Saccharothrix</taxon>
    </lineage>
</organism>
<accession>A0A8T8HZB7</accession>
<gene>
    <name evidence="2" type="ORF">J7S33_29680</name>
    <name evidence="1" type="ORF">JOE68_005684</name>
</gene>
<dbReference type="EMBL" id="CP072788">
    <property type="protein sequence ID" value="QTR03094.1"/>
    <property type="molecule type" value="Genomic_DNA"/>
</dbReference>